<organism evidence="2 3">
    <name type="scientific">Candidatus Doudnabacteria bacterium RIFCSPHIGHO2_01_52_17</name>
    <dbReference type="NCBI Taxonomy" id="1817820"/>
    <lineage>
        <taxon>Bacteria</taxon>
        <taxon>Candidatus Doudnaibacteriota</taxon>
    </lineage>
</organism>
<evidence type="ECO:0000313" key="3">
    <source>
        <dbReference type="Proteomes" id="UP000176547"/>
    </source>
</evidence>
<comment type="caution">
    <text evidence="2">The sequence shown here is derived from an EMBL/GenBank/DDBJ whole genome shotgun (WGS) entry which is preliminary data.</text>
</comment>
<gene>
    <name evidence="2" type="ORF">A3K06_02730</name>
</gene>
<evidence type="ECO:0000313" key="2">
    <source>
        <dbReference type="EMBL" id="OGE76401.1"/>
    </source>
</evidence>
<reference evidence="2 3" key="1">
    <citation type="journal article" date="2016" name="Nat. Commun.">
        <title>Thousands of microbial genomes shed light on interconnected biogeochemical processes in an aquifer system.</title>
        <authorList>
            <person name="Anantharaman K."/>
            <person name="Brown C.T."/>
            <person name="Hug L.A."/>
            <person name="Sharon I."/>
            <person name="Castelle C.J."/>
            <person name="Probst A.J."/>
            <person name="Thomas B.C."/>
            <person name="Singh A."/>
            <person name="Wilkins M.J."/>
            <person name="Karaoz U."/>
            <person name="Brodie E.L."/>
            <person name="Williams K.H."/>
            <person name="Hubbard S.S."/>
            <person name="Banfield J.F."/>
        </authorList>
    </citation>
    <scope>NUCLEOTIDE SEQUENCE [LARGE SCALE GENOMIC DNA]</scope>
</reference>
<evidence type="ECO:0000259" key="1">
    <source>
        <dbReference type="Pfam" id="PF02698"/>
    </source>
</evidence>
<dbReference type="Proteomes" id="UP000176547">
    <property type="component" value="Unassembled WGS sequence"/>
</dbReference>
<name>A0A1F5NFD7_9BACT</name>
<dbReference type="AlphaFoldDB" id="A0A1F5NFD7"/>
<accession>A0A1F5NFD7</accession>
<dbReference type="EMBL" id="MFEG01000008">
    <property type="protein sequence ID" value="OGE76401.1"/>
    <property type="molecule type" value="Genomic_DNA"/>
</dbReference>
<feature type="domain" description="DUF218" evidence="1">
    <location>
        <begin position="32"/>
        <end position="168"/>
    </location>
</feature>
<dbReference type="InterPro" id="IPR003848">
    <property type="entry name" value="DUF218"/>
</dbReference>
<proteinExistence type="predicted"/>
<protein>
    <recommendedName>
        <fullName evidence="1">DUF218 domain-containing protein</fullName>
    </recommendedName>
</protein>
<sequence>MLDRVVEGKISDVAAAMTMMLFSLPRAEARADAIVVMPGLGEWWRLTHAIRLWESGTSRARHLLIAGHNQREKTAIPLTLDRLGESPFHLKKSRGVIAEVHAEHSRGQAEWIFRQVQELHISSCALFVSNYHLLRAYCTLLKTFSRNGLLIPVIPAPICISPDTFVPETGVAAWEMVQGELNRLVLYQAKGDVATYQELRQYLTWLWEQADFPLTEGGGH</sequence>
<dbReference type="Pfam" id="PF02698">
    <property type="entry name" value="DUF218"/>
    <property type="match status" value="1"/>
</dbReference>